<keyword evidence="6 8" id="KW-1133">Transmembrane helix</keyword>
<evidence type="ECO:0000259" key="9">
    <source>
        <dbReference type="Pfam" id="PF01545"/>
    </source>
</evidence>
<accession>A0A813ZHH2</accession>
<dbReference type="Pfam" id="PF01545">
    <property type="entry name" value="Cation_efflux"/>
    <property type="match status" value="1"/>
</dbReference>
<evidence type="ECO:0000256" key="7">
    <source>
        <dbReference type="ARBA" id="ARBA00023136"/>
    </source>
</evidence>
<keyword evidence="13" id="KW-1185">Reference proteome</keyword>
<name>A0A813ZHH2_9BILA</name>
<gene>
    <name evidence="11" type="ORF">GPM918_LOCUS8561</name>
    <name evidence="12" type="ORF">SRO942_LOCUS8561</name>
</gene>
<sequence>MAWDVFQKINRILKFKSCRMIIMLVLTVFIALAEIIFGIRVHSQLLIADGLFSFAEGIALAGALLALRFAQEERKLHRNTFGWARLELLAGLLQEVLLLSLSLSIIVDAINKIINPGHVEQPLVMIVLGSVGAAIGILGMLMFRGYHHDHNIEYEIVEKRKDDFVRSVHDTLQHEIVENYFNSNDFGNIKLMEKSMIPQLIVRESIAEEQSLINKQEDPYSLNLTDEGEKQQLKIELFENIDNNNPLKLPNIYTRSNSRASTYTYQPDCLDDSLFEKSRIYATLHALCLHSFAVLLESLIVLLSGLLNLFFSSKDENKNDINIWLKYVDPSLTLVMVIVIAIKAVPVVWSLGHILIESVPAGIKTEQLMQSILKDIPQIRAVHNFHVWRATAKDVFATIHLVCDEDVLLSTQTEIFGRQLKSIFEIHCIRHFTFQFEYNSNDINRCVYGMRKRKGHYLTTERKLDIEKSTQNLTSCLSTCDSTQMSNERMIMNTKR</sequence>
<keyword evidence="4 8" id="KW-0812">Transmembrane</keyword>
<dbReference type="Proteomes" id="UP000681722">
    <property type="component" value="Unassembled WGS sequence"/>
</dbReference>
<dbReference type="AlphaFoldDB" id="A0A813ZHH2"/>
<dbReference type="GO" id="GO:0006882">
    <property type="term" value="P:intracellular zinc ion homeostasis"/>
    <property type="evidence" value="ECO:0007669"/>
    <property type="project" value="TreeGrafter"/>
</dbReference>
<dbReference type="OrthoDB" id="10003743at2759"/>
<comment type="caution">
    <text evidence="11">The sequence shown here is derived from an EMBL/GenBank/DDBJ whole genome shotgun (WGS) entry which is preliminary data.</text>
</comment>
<comment type="similarity">
    <text evidence="2">Belongs to the cation diffusion facilitator (CDF) transporter (TC 2.A.4) family. SLC30A subfamily.</text>
</comment>
<evidence type="ECO:0000259" key="10">
    <source>
        <dbReference type="Pfam" id="PF16916"/>
    </source>
</evidence>
<reference evidence="11" key="1">
    <citation type="submission" date="2021-02" db="EMBL/GenBank/DDBJ databases">
        <authorList>
            <person name="Nowell W R."/>
        </authorList>
    </citation>
    <scope>NUCLEOTIDE SEQUENCE</scope>
</reference>
<evidence type="ECO:0000256" key="5">
    <source>
        <dbReference type="ARBA" id="ARBA00022833"/>
    </source>
</evidence>
<dbReference type="SUPFAM" id="SSF160240">
    <property type="entry name" value="Cation efflux protein cytoplasmic domain-like"/>
    <property type="match status" value="1"/>
</dbReference>
<dbReference type="Proteomes" id="UP000663829">
    <property type="component" value="Unassembled WGS sequence"/>
</dbReference>
<dbReference type="EMBL" id="CAJNOQ010001505">
    <property type="protein sequence ID" value="CAF0899573.1"/>
    <property type="molecule type" value="Genomic_DNA"/>
</dbReference>
<evidence type="ECO:0000313" key="13">
    <source>
        <dbReference type="Proteomes" id="UP000663829"/>
    </source>
</evidence>
<dbReference type="InterPro" id="IPR036837">
    <property type="entry name" value="Cation_efflux_CTD_sf"/>
</dbReference>
<dbReference type="InterPro" id="IPR027470">
    <property type="entry name" value="Cation_efflux_CTD"/>
</dbReference>
<dbReference type="EMBL" id="CAJOBC010001505">
    <property type="protein sequence ID" value="CAF3682290.1"/>
    <property type="molecule type" value="Genomic_DNA"/>
</dbReference>
<dbReference type="Pfam" id="PF16916">
    <property type="entry name" value="ZT_dimer"/>
    <property type="match status" value="1"/>
</dbReference>
<dbReference type="InterPro" id="IPR027469">
    <property type="entry name" value="Cation_efflux_TMD_sf"/>
</dbReference>
<dbReference type="GO" id="GO:0016020">
    <property type="term" value="C:membrane"/>
    <property type="evidence" value="ECO:0007669"/>
    <property type="project" value="UniProtKB-SubCell"/>
</dbReference>
<feature type="transmembrane region" description="Helical" evidence="8">
    <location>
        <begin position="122"/>
        <end position="143"/>
    </location>
</feature>
<evidence type="ECO:0000256" key="1">
    <source>
        <dbReference type="ARBA" id="ARBA00004141"/>
    </source>
</evidence>
<keyword evidence="7 8" id="KW-0472">Membrane</keyword>
<dbReference type="InterPro" id="IPR058533">
    <property type="entry name" value="Cation_efflux_TM"/>
</dbReference>
<dbReference type="SUPFAM" id="SSF161111">
    <property type="entry name" value="Cation efflux protein transmembrane domain-like"/>
    <property type="match status" value="1"/>
</dbReference>
<feature type="transmembrane region" description="Helical" evidence="8">
    <location>
        <begin position="21"/>
        <end position="39"/>
    </location>
</feature>
<dbReference type="InterPro" id="IPR002524">
    <property type="entry name" value="Cation_efflux"/>
</dbReference>
<dbReference type="GO" id="GO:0010312">
    <property type="term" value="P:detoxification of zinc ion"/>
    <property type="evidence" value="ECO:0007669"/>
    <property type="project" value="TreeGrafter"/>
</dbReference>
<feature type="transmembrane region" description="Helical" evidence="8">
    <location>
        <begin position="88"/>
        <end position="110"/>
    </location>
</feature>
<evidence type="ECO:0000256" key="4">
    <source>
        <dbReference type="ARBA" id="ARBA00022692"/>
    </source>
</evidence>
<evidence type="ECO:0000256" key="6">
    <source>
        <dbReference type="ARBA" id="ARBA00022989"/>
    </source>
</evidence>
<keyword evidence="5" id="KW-0862">Zinc</keyword>
<dbReference type="PANTHER" id="PTHR45820:SF4">
    <property type="entry name" value="ZINC TRANSPORTER 63C, ISOFORM F"/>
    <property type="match status" value="1"/>
</dbReference>
<evidence type="ECO:0000313" key="12">
    <source>
        <dbReference type="EMBL" id="CAF3682290.1"/>
    </source>
</evidence>
<keyword evidence="3" id="KW-0813">Transport</keyword>
<proteinExistence type="inferred from homology"/>
<evidence type="ECO:0000313" key="11">
    <source>
        <dbReference type="EMBL" id="CAF0899573.1"/>
    </source>
</evidence>
<feature type="domain" description="Cation efflux protein transmembrane" evidence="9">
    <location>
        <begin position="20"/>
        <end position="355"/>
    </location>
</feature>
<dbReference type="PANTHER" id="PTHR45820">
    <property type="entry name" value="FI23527P1"/>
    <property type="match status" value="1"/>
</dbReference>
<evidence type="ECO:0000256" key="2">
    <source>
        <dbReference type="ARBA" id="ARBA00008873"/>
    </source>
</evidence>
<feature type="transmembrane region" description="Helical" evidence="8">
    <location>
        <begin position="45"/>
        <end position="67"/>
    </location>
</feature>
<protein>
    <submittedName>
        <fullName evidence="11">Uncharacterized protein</fullName>
    </submittedName>
</protein>
<dbReference type="NCBIfam" id="TIGR01297">
    <property type="entry name" value="CDF"/>
    <property type="match status" value="1"/>
</dbReference>
<dbReference type="GO" id="GO:0005385">
    <property type="term" value="F:zinc ion transmembrane transporter activity"/>
    <property type="evidence" value="ECO:0007669"/>
    <property type="project" value="TreeGrafter"/>
</dbReference>
<organism evidence="11 13">
    <name type="scientific">Didymodactylos carnosus</name>
    <dbReference type="NCBI Taxonomy" id="1234261"/>
    <lineage>
        <taxon>Eukaryota</taxon>
        <taxon>Metazoa</taxon>
        <taxon>Spiralia</taxon>
        <taxon>Gnathifera</taxon>
        <taxon>Rotifera</taxon>
        <taxon>Eurotatoria</taxon>
        <taxon>Bdelloidea</taxon>
        <taxon>Philodinida</taxon>
        <taxon>Philodinidae</taxon>
        <taxon>Didymodactylos</taxon>
    </lineage>
</organism>
<comment type="subcellular location">
    <subcellularLocation>
        <location evidence="1">Membrane</location>
        <topology evidence="1">Multi-pass membrane protein</topology>
    </subcellularLocation>
</comment>
<evidence type="ECO:0000256" key="8">
    <source>
        <dbReference type="SAM" id="Phobius"/>
    </source>
</evidence>
<dbReference type="Gene3D" id="1.20.1510.10">
    <property type="entry name" value="Cation efflux protein transmembrane domain"/>
    <property type="match status" value="1"/>
</dbReference>
<feature type="transmembrane region" description="Helical" evidence="8">
    <location>
        <begin position="331"/>
        <end position="356"/>
    </location>
</feature>
<evidence type="ECO:0000256" key="3">
    <source>
        <dbReference type="ARBA" id="ARBA00022448"/>
    </source>
</evidence>
<feature type="transmembrane region" description="Helical" evidence="8">
    <location>
        <begin position="287"/>
        <end position="311"/>
    </location>
</feature>
<feature type="domain" description="Cation efflux protein cytoplasmic" evidence="10">
    <location>
        <begin position="367"/>
        <end position="435"/>
    </location>
</feature>